<organism evidence="3 4">
    <name type="scientific">Vagococcus vulneris</name>
    <dbReference type="NCBI Taxonomy" id="1977869"/>
    <lineage>
        <taxon>Bacteria</taxon>
        <taxon>Bacillati</taxon>
        <taxon>Bacillota</taxon>
        <taxon>Bacilli</taxon>
        <taxon>Lactobacillales</taxon>
        <taxon>Enterococcaceae</taxon>
        <taxon>Vagococcus</taxon>
    </lineage>
</organism>
<keyword evidence="4" id="KW-1185">Reference proteome</keyword>
<accession>A0A429ZYH5</accession>
<reference evidence="3 4" key="1">
    <citation type="submission" date="2017-05" db="EMBL/GenBank/DDBJ databases">
        <title>Vagococcus spp. assemblies.</title>
        <authorList>
            <person name="Gulvik C.A."/>
        </authorList>
    </citation>
    <scope>NUCLEOTIDE SEQUENCE [LARGE SCALE GENOMIC DNA]</scope>
    <source>
        <strain evidence="3 4">SS1995</strain>
    </source>
</reference>
<dbReference type="SUPFAM" id="SSF69047">
    <property type="entry name" value="Hypothetical protein YjbJ"/>
    <property type="match status" value="1"/>
</dbReference>
<proteinExistence type="inferred from homology"/>
<dbReference type="InterPro" id="IPR036629">
    <property type="entry name" value="YjbJ_sf"/>
</dbReference>
<dbReference type="InterPro" id="IPR008462">
    <property type="entry name" value="CsbD"/>
</dbReference>
<comment type="caution">
    <text evidence="3">The sequence shown here is derived from an EMBL/GenBank/DDBJ whole genome shotgun (WGS) entry which is preliminary data.</text>
</comment>
<evidence type="ECO:0000256" key="1">
    <source>
        <dbReference type="ARBA" id="ARBA00009129"/>
    </source>
</evidence>
<comment type="similarity">
    <text evidence="1">Belongs to the UPF0337 (CsbD) family.</text>
</comment>
<dbReference type="OrthoDB" id="9974025at2"/>
<evidence type="ECO:0000313" key="4">
    <source>
        <dbReference type="Proteomes" id="UP000287857"/>
    </source>
</evidence>
<dbReference type="Gene3D" id="1.10.1470.10">
    <property type="entry name" value="YjbJ"/>
    <property type="match status" value="1"/>
</dbReference>
<dbReference type="Pfam" id="PF05532">
    <property type="entry name" value="CsbD"/>
    <property type="match status" value="1"/>
</dbReference>
<dbReference type="AlphaFoldDB" id="A0A429ZYH5"/>
<gene>
    <name evidence="3" type="ORF">CBF37_05825</name>
</gene>
<evidence type="ECO:0000313" key="3">
    <source>
        <dbReference type="EMBL" id="RST98994.1"/>
    </source>
</evidence>
<evidence type="ECO:0000259" key="2">
    <source>
        <dbReference type="Pfam" id="PF05532"/>
    </source>
</evidence>
<name>A0A429ZYH5_9ENTE</name>
<dbReference type="Proteomes" id="UP000287857">
    <property type="component" value="Unassembled WGS sequence"/>
</dbReference>
<dbReference type="EMBL" id="NGJS01000007">
    <property type="protein sequence ID" value="RST98994.1"/>
    <property type="molecule type" value="Genomic_DNA"/>
</dbReference>
<protein>
    <recommendedName>
        <fullName evidence="2">CsbD-like domain-containing protein</fullName>
    </recommendedName>
</protein>
<sequence>MRVEGALNQVTGASKEVAHDIAHHTTKFVDKVLGAGSSNQVKGQAEEFIGKTTDNHMKQAEGKFDQAIGKTQAFTSDAKDKILPGEKHPKHK</sequence>
<feature type="domain" description="CsbD-like" evidence="2">
    <location>
        <begin position="36"/>
        <end position="82"/>
    </location>
</feature>